<sequence length="548" mass="59633">MVSWPSALALIRVQLYQAGIKVDHLLDYSYPQSSLASNTSSLFSFSHTEPSTDLLGGSSWGSNSEGPQNFQDFPDHGSCHSGDAEEYLFTSGQTTPKGSRTDQRQTTDVVWTAARTVSSAPTAAQVMSRVSSNSSSTFSMPQSPHMSNLDSVGNLSAFRNGAQPAGTIAGMDSCLLLDAEASAVPQVYWSDYNLDLNLNAEGTNAFPLTEPGPLHVVPAQMHLGSTSGLPDASSPGSWECFSSTISRTSSPTTNEETWLSGSMSPHSSPDNKCPSPSDETKLSMIADDANELAAAHIEDALGLQDFGTHRQGSDSESARDHKLYKNAAPQKDGLFHCPWEPQCSHKPEKLKCNYDKFIDSHLKPYRCKVKTCQAARFSSTACLLRHEREAHGLHGHGEKPFLCTHVGCERSTTGHGFPRQWNLRDHMKRVHNDHSSSSGSPPAASAGQVAKGRKRKTDVPEQQTCPSRKATVKAMPVAEPAPLSSKPLLDEWMDHRRAIENMMRGLHGPEDSRNLQQITEAQKHLSAMAKMAADHNQGRGLSKEREMI</sequence>
<dbReference type="OrthoDB" id="5062908at2759"/>
<evidence type="ECO:0000256" key="1">
    <source>
        <dbReference type="SAM" id="MobiDB-lite"/>
    </source>
</evidence>
<dbReference type="EMBL" id="NJEU01000308">
    <property type="protein sequence ID" value="PHH76609.1"/>
    <property type="molecule type" value="Genomic_DNA"/>
</dbReference>
<dbReference type="Pfam" id="PF26176">
    <property type="entry name" value="zf_C2H2_17_2"/>
    <property type="match status" value="1"/>
</dbReference>
<evidence type="ECO:0000259" key="2">
    <source>
        <dbReference type="SMART" id="SM00355"/>
    </source>
</evidence>
<proteinExistence type="predicted"/>
<evidence type="ECO:0000313" key="3">
    <source>
        <dbReference type="EMBL" id="PHH76609.1"/>
    </source>
</evidence>
<dbReference type="InterPro" id="IPR013087">
    <property type="entry name" value="Znf_C2H2_type"/>
</dbReference>
<feature type="region of interest" description="Disordered" evidence="1">
    <location>
        <begin position="430"/>
        <end position="471"/>
    </location>
</feature>
<dbReference type="AlphaFoldDB" id="A0A2C5XM55"/>
<organism evidence="3 4">
    <name type="scientific">Ophiocordyceps australis</name>
    <dbReference type="NCBI Taxonomy" id="1399860"/>
    <lineage>
        <taxon>Eukaryota</taxon>
        <taxon>Fungi</taxon>
        <taxon>Dikarya</taxon>
        <taxon>Ascomycota</taxon>
        <taxon>Pezizomycotina</taxon>
        <taxon>Sordariomycetes</taxon>
        <taxon>Hypocreomycetidae</taxon>
        <taxon>Hypocreales</taxon>
        <taxon>Ophiocordycipitaceae</taxon>
        <taxon>Ophiocordyceps</taxon>
    </lineage>
</organism>
<feature type="compositionally biased region" description="Low complexity" evidence="1">
    <location>
        <begin position="244"/>
        <end position="253"/>
    </location>
</feature>
<comment type="caution">
    <text evidence="3">The sequence shown here is derived from an EMBL/GenBank/DDBJ whole genome shotgun (WGS) entry which is preliminary data.</text>
</comment>
<gene>
    <name evidence="3" type="ORF">CDD82_3912</name>
</gene>
<keyword evidence="4" id="KW-1185">Reference proteome</keyword>
<reference evidence="3 4" key="1">
    <citation type="submission" date="2017-06" db="EMBL/GenBank/DDBJ databases">
        <title>Ant-infecting Ophiocordyceps genomes reveal a high diversity of potential behavioral manipulation genes and a possible major role for enterotoxins.</title>
        <authorList>
            <person name="De Bekker C."/>
            <person name="Evans H.C."/>
            <person name="Brachmann A."/>
            <person name="Hughes D.P."/>
        </authorList>
    </citation>
    <scope>NUCLEOTIDE SEQUENCE [LARGE SCALE GENOMIC DNA]</scope>
    <source>
        <strain evidence="3 4">1348a</strain>
    </source>
</reference>
<dbReference type="SMART" id="SM00355">
    <property type="entry name" value="ZnF_C2H2"/>
    <property type="match status" value="2"/>
</dbReference>
<feature type="compositionally biased region" description="Polar residues" evidence="1">
    <location>
        <begin position="254"/>
        <end position="270"/>
    </location>
</feature>
<accession>A0A2C5XM55</accession>
<dbReference type="InterPro" id="IPR059009">
    <property type="entry name" value="Znf_C2H2_17_1st"/>
</dbReference>
<dbReference type="InterPro" id="IPR059095">
    <property type="entry name" value="Znf_C2H2_17_2nd"/>
</dbReference>
<feature type="region of interest" description="Disordered" evidence="1">
    <location>
        <begin position="244"/>
        <end position="280"/>
    </location>
</feature>
<feature type="domain" description="C2H2-type" evidence="2">
    <location>
        <begin position="401"/>
        <end position="431"/>
    </location>
</feature>
<protein>
    <recommendedName>
        <fullName evidence="2">C2H2-type domain-containing protein</fullName>
    </recommendedName>
</protein>
<feature type="compositionally biased region" description="Low complexity" evidence="1">
    <location>
        <begin position="435"/>
        <end position="447"/>
    </location>
</feature>
<dbReference type="Pfam" id="PF26177">
    <property type="entry name" value="zf_C2H2_17_1st"/>
    <property type="match status" value="1"/>
</dbReference>
<feature type="compositionally biased region" description="Polar residues" evidence="1">
    <location>
        <begin position="60"/>
        <end position="71"/>
    </location>
</feature>
<dbReference type="Proteomes" id="UP000224854">
    <property type="component" value="Unassembled WGS sequence"/>
</dbReference>
<dbReference type="Gene3D" id="3.30.160.60">
    <property type="entry name" value="Classic Zinc Finger"/>
    <property type="match status" value="1"/>
</dbReference>
<feature type="domain" description="C2H2-type" evidence="2">
    <location>
        <begin position="365"/>
        <end position="391"/>
    </location>
</feature>
<evidence type="ECO:0000313" key="4">
    <source>
        <dbReference type="Proteomes" id="UP000224854"/>
    </source>
</evidence>
<feature type="region of interest" description="Disordered" evidence="1">
    <location>
        <begin position="54"/>
        <end position="77"/>
    </location>
</feature>
<name>A0A2C5XM55_9HYPO</name>